<sequence length="135" mass="14653">MAEPQNFNPPEHDPISPSYSQISRVPISSTHTLVSIAGQVGYDTTTHTIPPTLGEQCSLAFANVDKCLELVGATRKDVVQTRQYVVGLLKGGEGGKGQDPERNKRYLEWLGDSPPPPSALLGVESLAHEKLLYEI</sequence>
<dbReference type="Pfam" id="PF01042">
    <property type="entry name" value="Ribonuc_L-PSP"/>
    <property type="match status" value="1"/>
</dbReference>
<evidence type="ECO:0008006" key="4">
    <source>
        <dbReference type="Google" id="ProtNLM"/>
    </source>
</evidence>
<proteinExistence type="predicted"/>
<feature type="region of interest" description="Disordered" evidence="1">
    <location>
        <begin position="1"/>
        <end position="21"/>
    </location>
</feature>
<accession>A0A9P4LBP4</accession>
<evidence type="ECO:0000313" key="2">
    <source>
        <dbReference type="EMBL" id="KAF1849260.1"/>
    </source>
</evidence>
<dbReference type="OrthoDB" id="309640at2759"/>
<dbReference type="Gene3D" id="3.30.1330.40">
    <property type="entry name" value="RutC-like"/>
    <property type="match status" value="1"/>
</dbReference>
<dbReference type="Proteomes" id="UP000800039">
    <property type="component" value="Unassembled WGS sequence"/>
</dbReference>
<keyword evidence="3" id="KW-1185">Reference proteome</keyword>
<evidence type="ECO:0000256" key="1">
    <source>
        <dbReference type="SAM" id="MobiDB-lite"/>
    </source>
</evidence>
<name>A0A9P4LBP4_9PLEO</name>
<organism evidence="2 3">
    <name type="scientific">Cucurbitaria berberidis CBS 394.84</name>
    <dbReference type="NCBI Taxonomy" id="1168544"/>
    <lineage>
        <taxon>Eukaryota</taxon>
        <taxon>Fungi</taxon>
        <taxon>Dikarya</taxon>
        <taxon>Ascomycota</taxon>
        <taxon>Pezizomycotina</taxon>
        <taxon>Dothideomycetes</taxon>
        <taxon>Pleosporomycetidae</taxon>
        <taxon>Pleosporales</taxon>
        <taxon>Pleosporineae</taxon>
        <taxon>Cucurbitariaceae</taxon>
        <taxon>Cucurbitaria</taxon>
    </lineage>
</organism>
<dbReference type="GeneID" id="63850380"/>
<dbReference type="InterPro" id="IPR006175">
    <property type="entry name" value="YjgF/YER057c/UK114"/>
</dbReference>
<dbReference type="SUPFAM" id="SSF55298">
    <property type="entry name" value="YjgF-like"/>
    <property type="match status" value="1"/>
</dbReference>
<dbReference type="AlphaFoldDB" id="A0A9P4LBP4"/>
<dbReference type="InterPro" id="IPR035959">
    <property type="entry name" value="RutC-like_sf"/>
</dbReference>
<protein>
    <recommendedName>
        <fullName evidence="4">YjgF-like protein</fullName>
    </recommendedName>
</protein>
<dbReference type="RefSeq" id="XP_040791823.1">
    <property type="nucleotide sequence ID" value="XM_040933129.1"/>
</dbReference>
<dbReference type="EMBL" id="ML976615">
    <property type="protein sequence ID" value="KAF1849260.1"/>
    <property type="molecule type" value="Genomic_DNA"/>
</dbReference>
<comment type="caution">
    <text evidence="2">The sequence shown here is derived from an EMBL/GenBank/DDBJ whole genome shotgun (WGS) entry which is preliminary data.</text>
</comment>
<reference evidence="2" key="1">
    <citation type="submission" date="2020-01" db="EMBL/GenBank/DDBJ databases">
        <authorList>
            <consortium name="DOE Joint Genome Institute"/>
            <person name="Haridas S."/>
            <person name="Albert R."/>
            <person name="Binder M."/>
            <person name="Bloem J."/>
            <person name="Labutti K."/>
            <person name="Salamov A."/>
            <person name="Andreopoulos B."/>
            <person name="Baker S.E."/>
            <person name="Barry K."/>
            <person name="Bills G."/>
            <person name="Bluhm B.H."/>
            <person name="Cannon C."/>
            <person name="Castanera R."/>
            <person name="Culley D.E."/>
            <person name="Daum C."/>
            <person name="Ezra D."/>
            <person name="Gonzalez J.B."/>
            <person name="Henrissat B."/>
            <person name="Kuo A."/>
            <person name="Liang C."/>
            <person name="Lipzen A."/>
            <person name="Lutzoni F."/>
            <person name="Magnuson J."/>
            <person name="Mondo S."/>
            <person name="Nolan M."/>
            <person name="Ohm R."/>
            <person name="Pangilinan J."/>
            <person name="Park H.-J."/>
            <person name="Ramirez L."/>
            <person name="Alfaro M."/>
            <person name="Sun H."/>
            <person name="Tritt A."/>
            <person name="Yoshinaga Y."/>
            <person name="Zwiers L.-H."/>
            <person name="Turgeon B.G."/>
            <person name="Goodwin S.B."/>
            <person name="Spatafora J.W."/>
            <person name="Crous P.W."/>
            <person name="Grigoriev I.V."/>
        </authorList>
    </citation>
    <scope>NUCLEOTIDE SEQUENCE</scope>
    <source>
        <strain evidence="2">CBS 394.84</strain>
    </source>
</reference>
<evidence type="ECO:0000313" key="3">
    <source>
        <dbReference type="Proteomes" id="UP000800039"/>
    </source>
</evidence>
<feature type="non-terminal residue" evidence="2">
    <location>
        <position position="135"/>
    </location>
</feature>
<gene>
    <name evidence="2" type="ORF">K460DRAFT_365149</name>
</gene>